<sequence>MRTGQPKHEAPLPSLRSIRRACGVELYRTVKRLRQYVPAELVKQAEEQYVKKVVANLLWIHENRSDRKKLADWWEKEVCGEIAELWSVDSDSLASAFRSAFGG</sequence>
<reference evidence="1 2" key="1">
    <citation type="submission" date="2020-08" db="EMBL/GenBank/DDBJ databases">
        <title>Cohnella phylogeny.</title>
        <authorList>
            <person name="Dunlap C."/>
        </authorList>
    </citation>
    <scope>NUCLEOTIDE SEQUENCE [LARGE SCALE GENOMIC DNA]</scope>
    <source>
        <strain evidence="1 2">CBP 2801</strain>
    </source>
</reference>
<comment type="caution">
    <text evidence="1">The sequence shown here is derived from an EMBL/GenBank/DDBJ whole genome shotgun (WGS) entry which is preliminary data.</text>
</comment>
<keyword evidence="2" id="KW-1185">Reference proteome</keyword>
<organism evidence="1 2">
    <name type="scientific">Cohnella zeiphila</name>
    <dbReference type="NCBI Taxonomy" id="2761120"/>
    <lineage>
        <taxon>Bacteria</taxon>
        <taxon>Bacillati</taxon>
        <taxon>Bacillota</taxon>
        <taxon>Bacilli</taxon>
        <taxon>Bacillales</taxon>
        <taxon>Paenibacillaceae</taxon>
        <taxon>Cohnella</taxon>
    </lineage>
</organism>
<dbReference type="EMBL" id="JACJVO010000016">
    <property type="protein sequence ID" value="MBB6731942.1"/>
    <property type="molecule type" value="Genomic_DNA"/>
</dbReference>
<dbReference type="RefSeq" id="WP_185129611.1">
    <property type="nucleotide sequence ID" value="NZ_JACJVO010000016.1"/>
</dbReference>
<gene>
    <name evidence="1" type="ORF">H7C18_13555</name>
</gene>
<protein>
    <submittedName>
        <fullName evidence="1">Dehydrogenase</fullName>
    </submittedName>
</protein>
<evidence type="ECO:0000313" key="2">
    <source>
        <dbReference type="Proteomes" id="UP000564644"/>
    </source>
</evidence>
<evidence type="ECO:0000313" key="1">
    <source>
        <dbReference type="EMBL" id="MBB6731942.1"/>
    </source>
</evidence>
<name>A0A7X0SL10_9BACL</name>
<proteinExistence type="predicted"/>
<dbReference type="AlphaFoldDB" id="A0A7X0SL10"/>
<accession>A0A7X0SL10</accession>
<dbReference type="Proteomes" id="UP000564644">
    <property type="component" value="Unassembled WGS sequence"/>
</dbReference>